<keyword evidence="13" id="KW-1185">Reference proteome</keyword>
<evidence type="ECO:0000256" key="7">
    <source>
        <dbReference type="ARBA" id="ARBA00023040"/>
    </source>
</evidence>
<dbReference type="InterPro" id="IPR004072">
    <property type="entry name" value="Vmron_rcpt_1"/>
</dbReference>
<dbReference type="Ensembl" id="ENSECAT00000016900.2">
    <property type="protein sequence ID" value="ENSECAP00000029156.1"/>
    <property type="gene ID" value="ENSECAG00000016146.2"/>
</dbReference>
<reference evidence="12" key="3">
    <citation type="submission" date="2025-09" db="UniProtKB">
        <authorList>
            <consortium name="Ensembl"/>
        </authorList>
    </citation>
    <scope>IDENTIFICATION</scope>
    <source>
        <strain evidence="12">Thoroughbred</strain>
    </source>
</reference>
<evidence type="ECO:0000256" key="3">
    <source>
        <dbReference type="ARBA" id="ARBA00022475"/>
    </source>
</evidence>
<dbReference type="InParanoid" id="A0A3Q2H7I3"/>
<name>A0A3Q2H7I3_HORSE</name>
<dbReference type="Pfam" id="PF03402">
    <property type="entry name" value="V1R"/>
    <property type="match status" value="1"/>
</dbReference>
<evidence type="ECO:0000256" key="6">
    <source>
        <dbReference type="ARBA" id="ARBA00022989"/>
    </source>
</evidence>
<feature type="transmembrane region" description="Helical" evidence="11">
    <location>
        <begin position="45"/>
        <end position="68"/>
    </location>
</feature>
<feature type="transmembrane region" description="Helical" evidence="11">
    <location>
        <begin position="95"/>
        <end position="117"/>
    </location>
</feature>
<evidence type="ECO:0000256" key="1">
    <source>
        <dbReference type="ARBA" id="ARBA00004651"/>
    </source>
</evidence>
<dbReference type="AlphaFoldDB" id="A0A3Q2H7I3"/>
<comment type="subcellular location">
    <subcellularLocation>
        <location evidence="1 11">Cell membrane</location>
        <topology evidence="1 11">Multi-pass membrane protein</topology>
    </subcellularLocation>
</comment>
<evidence type="ECO:0000256" key="5">
    <source>
        <dbReference type="ARBA" id="ARBA00022692"/>
    </source>
</evidence>
<organism evidence="12 13">
    <name type="scientific">Equus caballus</name>
    <name type="common">Horse</name>
    <dbReference type="NCBI Taxonomy" id="9796"/>
    <lineage>
        <taxon>Eukaryota</taxon>
        <taxon>Metazoa</taxon>
        <taxon>Chordata</taxon>
        <taxon>Craniata</taxon>
        <taxon>Vertebrata</taxon>
        <taxon>Euteleostomi</taxon>
        <taxon>Mammalia</taxon>
        <taxon>Eutheria</taxon>
        <taxon>Laurasiatheria</taxon>
        <taxon>Perissodactyla</taxon>
        <taxon>Equidae</taxon>
        <taxon>Equus</taxon>
    </lineage>
</organism>
<keyword evidence="4 11" id="KW-0589">Pheromone response</keyword>
<dbReference type="GO" id="GO:0016503">
    <property type="term" value="F:pheromone receptor activity"/>
    <property type="evidence" value="ECO:0007669"/>
    <property type="project" value="InterPro"/>
</dbReference>
<comment type="caution">
    <text evidence="11">Lacks conserved residue(s) required for the propagation of feature annotation.</text>
</comment>
<dbReference type="OMA" id="GHHETAM"/>
<evidence type="ECO:0000256" key="10">
    <source>
        <dbReference type="ARBA" id="ARBA00023224"/>
    </source>
</evidence>
<evidence type="ECO:0000313" key="12">
    <source>
        <dbReference type="Ensembl" id="ENSECAP00000029156.1"/>
    </source>
</evidence>
<evidence type="ECO:0000256" key="9">
    <source>
        <dbReference type="ARBA" id="ARBA00023170"/>
    </source>
</evidence>
<evidence type="ECO:0000313" key="13">
    <source>
        <dbReference type="Proteomes" id="UP000002281"/>
    </source>
</evidence>
<reference evidence="12 13" key="1">
    <citation type="journal article" date="2009" name="Science">
        <title>Genome sequence, comparative analysis, and population genetics of the domestic horse.</title>
        <authorList>
            <consortium name="Broad Institute Genome Sequencing Platform"/>
            <consortium name="Broad Institute Whole Genome Assembly Team"/>
            <person name="Wade C.M."/>
            <person name="Giulotto E."/>
            <person name="Sigurdsson S."/>
            <person name="Zoli M."/>
            <person name="Gnerre S."/>
            <person name="Imsland F."/>
            <person name="Lear T.L."/>
            <person name="Adelson D.L."/>
            <person name="Bailey E."/>
            <person name="Bellone R.R."/>
            <person name="Bloecker H."/>
            <person name="Distl O."/>
            <person name="Edgar R.C."/>
            <person name="Garber M."/>
            <person name="Leeb T."/>
            <person name="Mauceli E."/>
            <person name="MacLeod J.N."/>
            <person name="Penedo M.C.T."/>
            <person name="Raison J.M."/>
            <person name="Sharpe T."/>
            <person name="Vogel J."/>
            <person name="Andersson L."/>
            <person name="Antczak D.F."/>
            <person name="Biagi T."/>
            <person name="Binns M.M."/>
            <person name="Chowdhary B.P."/>
            <person name="Coleman S.J."/>
            <person name="Della Valle G."/>
            <person name="Fryc S."/>
            <person name="Guerin G."/>
            <person name="Hasegawa T."/>
            <person name="Hill E.W."/>
            <person name="Jurka J."/>
            <person name="Kiialainen A."/>
            <person name="Lindgren G."/>
            <person name="Liu J."/>
            <person name="Magnani E."/>
            <person name="Mickelson J.R."/>
            <person name="Murray J."/>
            <person name="Nergadze S.G."/>
            <person name="Onofrio R."/>
            <person name="Pedroni S."/>
            <person name="Piras M.F."/>
            <person name="Raudsepp T."/>
            <person name="Rocchi M."/>
            <person name="Roeed K.H."/>
            <person name="Ryder O.A."/>
            <person name="Searle S."/>
            <person name="Skow L."/>
            <person name="Swinburne J.E."/>
            <person name="Syvaenen A.C."/>
            <person name="Tozaki T."/>
            <person name="Valberg S.J."/>
            <person name="Vaudin M."/>
            <person name="White J.R."/>
            <person name="Zody M.C."/>
            <person name="Lander E.S."/>
            <person name="Lindblad-Toh K."/>
        </authorList>
    </citation>
    <scope>NUCLEOTIDE SEQUENCE [LARGE SCALE GENOMIC DNA]</scope>
    <source>
        <strain evidence="12 13">Thoroughbred</strain>
    </source>
</reference>
<dbReference type="GeneTree" id="ENSGT00960000186612"/>
<reference evidence="12" key="2">
    <citation type="submission" date="2025-08" db="UniProtKB">
        <authorList>
            <consortium name="Ensembl"/>
        </authorList>
    </citation>
    <scope>IDENTIFICATION</scope>
    <source>
        <strain evidence="12">Thoroughbred</strain>
    </source>
</reference>
<proteinExistence type="inferred from homology"/>
<evidence type="ECO:0000256" key="8">
    <source>
        <dbReference type="ARBA" id="ARBA00023136"/>
    </source>
</evidence>
<dbReference type="Proteomes" id="UP000002281">
    <property type="component" value="Chromosome 20"/>
</dbReference>
<accession>A0A3Q2H7I3</accession>
<dbReference type="PANTHER" id="PTHR24062">
    <property type="entry name" value="VOMERONASAL TYPE-1 RECEPTOR"/>
    <property type="match status" value="1"/>
</dbReference>
<evidence type="ECO:0000256" key="11">
    <source>
        <dbReference type="RuleBase" id="RU364061"/>
    </source>
</evidence>
<keyword evidence="7 11" id="KW-0297">G-protein coupled receptor</keyword>
<protein>
    <recommendedName>
        <fullName evidence="11">Vomeronasal type-1 receptor</fullName>
    </recommendedName>
</protein>
<dbReference type="GO" id="GO:0019236">
    <property type="term" value="P:response to pheromone"/>
    <property type="evidence" value="ECO:0007669"/>
    <property type="project" value="UniProtKB-KW"/>
</dbReference>
<sequence>MLINVWVIISIATRNSTNVGLLYSLRYCKTRQFIYHHEMLFQSVIFIQDVFLLFFMIWASFYMVIVLFRHHKVILHIHSTSLSPQSFPETKATHFVLLLVSCFVFFYGTSLCLSIHMSSIYEKNLMLENATSFLSSCYPVICALMLIKHDNRVSRSTCAISNMIIFPLKKIPDENSFNCKRRYF</sequence>
<dbReference type="GO" id="GO:0005886">
    <property type="term" value="C:plasma membrane"/>
    <property type="evidence" value="ECO:0007669"/>
    <property type="project" value="UniProtKB-SubCell"/>
</dbReference>
<keyword evidence="3 11" id="KW-1003">Cell membrane</keyword>
<dbReference type="PaxDb" id="9796-ENSECAP00000029156"/>
<keyword evidence="10 11" id="KW-0807">Transducer</keyword>
<feature type="transmembrane region" description="Helical" evidence="11">
    <location>
        <begin position="129"/>
        <end position="147"/>
    </location>
</feature>
<evidence type="ECO:0000256" key="4">
    <source>
        <dbReference type="ARBA" id="ARBA00022507"/>
    </source>
</evidence>
<keyword evidence="6 11" id="KW-1133">Transmembrane helix</keyword>
<keyword evidence="5 11" id="KW-0812">Transmembrane</keyword>
<keyword evidence="9 11" id="KW-0675">Receptor</keyword>
<keyword evidence="8 11" id="KW-0472">Membrane</keyword>
<comment type="similarity">
    <text evidence="2 11">Belongs to the G-protein coupled receptor 1 family.</text>
</comment>
<evidence type="ECO:0000256" key="2">
    <source>
        <dbReference type="ARBA" id="ARBA00010663"/>
    </source>
</evidence>